<evidence type="ECO:0000313" key="4">
    <source>
        <dbReference type="EMBL" id="GEX77827.1"/>
    </source>
</evidence>
<dbReference type="InterPro" id="IPR025724">
    <property type="entry name" value="GAG-pre-integrase_dom"/>
</dbReference>
<comment type="caution">
    <text evidence="4">The sequence shown here is derived from an EMBL/GenBank/DDBJ whole genome shotgun (WGS) entry which is preliminary data.</text>
</comment>
<feature type="compositionally biased region" description="Polar residues" evidence="1">
    <location>
        <begin position="1017"/>
        <end position="1037"/>
    </location>
</feature>
<dbReference type="EMBL" id="BKCJ010129441">
    <property type="protein sequence ID" value="GEX77827.1"/>
    <property type="molecule type" value="Genomic_DNA"/>
</dbReference>
<feature type="compositionally biased region" description="Basic residues" evidence="1">
    <location>
        <begin position="1038"/>
        <end position="1047"/>
    </location>
</feature>
<name>A0A699HEQ1_TANCI</name>
<protein>
    <submittedName>
        <fullName evidence="4">Uncharacterized protein</fullName>
    </submittedName>
</protein>
<dbReference type="Pfam" id="PF13976">
    <property type="entry name" value="gag_pre-integrs"/>
    <property type="match status" value="1"/>
</dbReference>
<proteinExistence type="predicted"/>
<dbReference type="PANTHER" id="PTHR42648:SF32">
    <property type="entry name" value="RIBONUCLEASE H-LIKE DOMAIN, GAG-PRE-INTEGRASE DOMAIN PROTEIN-RELATED"/>
    <property type="match status" value="1"/>
</dbReference>
<feature type="compositionally biased region" description="Polar residues" evidence="1">
    <location>
        <begin position="1094"/>
        <end position="1105"/>
    </location>
</feature>
<dbReference type="Pfam" id="PF25597">
    <property type="entry name" value="SH3_retrovirus"/>
    <property type="match status" value="1"/>
</dbReference>
<dbReference type="SUPFAM" id="SSF53098">
    <property type="entry name" value="Ribonuclease H-like"/>
    <property type="match status" value="1"/>
</dbReference>
<gene>
    <name evidence="4" type="ORF">Tci_349802</name>
</gene>
<dbReference type="Gene3D" id="3.30.420.10">
    <property type="entry name" value="Ribonuclease H-like superfamily/Ribonuclease H"/>
    <property type="match status" value="1"/>
</dbReference>
<evidence type="ECO:0000256" key="1">
    <source>
        <dbReference type="SAM" id="MobiDB-lite"/>
    </source>
</evidence>
<dbReference type="PANTHER" id="PTHR42648">
    <property type="entry name" value="TRANSPOSASE, PUTATIVE-RELATED"/>
    <property type="match status" value="1"/>
</dbReference>
<evidence type="ECO:0000259" key="2">
    <source>
        <dbReference type="Pfam" id="PF13976"/>
    </source>
</evidence>
<dbReference type="InterPro" id="IPR012337">
    <property type="entry name" value="RNaseH-like_sf"/>
</dbReference>
<dbReference type="CDD" id="cd09272">
    <property type="entry name" value="RNase_HI_RT_Ty1"/>
    <property type="match status" value="1"/>
</dbReference>
<organism evidence="4">
    <name type="scientific">Tanacetum cinerariifolium</name>
    <name type="common">Dalmatian daisy</name>
    <name type="synonym">Chrysanthemum cinerariifolium</name>
    <dbReference type="NCBI Taxonomy" id="118510"/>
    <lineage>
        <taxon>Eukaryota</taxon>
        <taxon>Viridiplantae</taxon>
        <taxon>Streptophyta</taxon>
        <taxon>Embryophyta</taxon>
        <taxon>Tracheophyta</taxon>
        <taxon>Spermatophyta</taxon>
        <taxon>Magnoliopsida</taxon>
        <taxon>eudicotyledons</taxon>
        <taxon>Gunneridae</taxon>
        <taxon>Pentapetalae</taxon>
        <taxon>asterids</taxon>
        <taxon>campanulids</taxon>
        <taxon>Asterales</taxon>
        <taxon>Asteraceae</taxon>
        <taxon>Asteroideae</taxon>
        <taxon>Anthemideae</taxon>
        <taxon>Anthemidinae</taxon>
        <taxon>Tanacetum</taxon>
    </lineage>
</organism>
<evidence type="ECO:0000259" key="3">
    <source>
        <dbReference type="Pfam" id="PF25597"/>
    </source>
</evidence>
<feature type="domain" description="Retroviral polymerase SH3-like" evidence="3">
    <location>
        <begin position="552"/>
        <end position="607"/>
    </location>
</feature>
<dbReference type="InterPro" id="IPR039537">
    <property type="entry name" value="Retrotran_Ty1/copia-like"/>
</dbReference>
<dbReference type="InterPro" id="IPR036397">
    <property type="entry name" value="RNaseH_sf"/>
</dbReference>
<reference evidence="4" key="1">
    <citation type="journal article" date="2019" name="Sci. Rep.">
        <title>Draft genome of Tanacetum cinerariifolium, the natural source of mosquito coil.</title>
        <authorList>
            <person name="Yamashiro T."/>
            <person name="Shiraishi A."/>
            <person name="Satake H."/>
            <person name="Nakayama K."/>
        </authorList>
    </citation>
    <scope>NUCLEOTIDE SEQUENCE</scope>
</reference>
<sequence length="1338" mass="150561">MDQDSSYMVAASKVPMLKPCEYELWRMRMEQYILMVDYSLWEVIEDGNKSLITTVVEGVKTTIAPAAAEEKAQRRLELKAKSTLLMGVPNEHQLKFNSIKDAESLLQAIEKRECKALRSQDTKHKESTRRIVPVKTPASLALVSCDGLGGLEYNAVPPPYTGNFMPLKPDFSGLEEFVTESILSEPTVKKPIVEPSEAKASTDKPKVVRKNFSSPLIEDWISDNEDEIESKPKIEKKTVKPILVNTARQVSTAHPKSIVNVARPMSYLSKSAHSSVKRPIQNKIAFNNSNVTQKFNNVRSKIVNNVRPTAVVNVVEYNVVNTVKASACNSQQDLQDKRVIDRGCSRHMKGNMSYLTDYKEIDRGYVIFGVPRKNNMYSVDLKNIVLKEGLTFLFAKATSDESKLWHRRLGHLNIKTLNKLVKKNLVRGLPSKLFENNQDCVTCQKRKQQRAFYETSAILKTFITGIENLAYHKVKVIRCDNRTEIKNREMNHFCEMKGIMRQYSVARTPQQNFIAEKRNRTQIEAARTMLADSKLPTTFGTPTSRFMRPFGCPITILNTKDHLGKFDGKLDEGFLVGYSLNSKAFRVFNNRTTIVEENLHIRFSENTPNIARSRPNWLFDIDALTNSKNYKIFVVGNQSNGNAGTKACDDAGKARMKTIRGKDYILLPLLTADPLISQDSKSSQDDRFQPLINVVSANSSNELPFDPEMHKLEDISTFTLSNEDEDDGAEADMNNLDTTIQVSPTLTTRIHKDHPLNQVIGDLHSTTQTRNMSKNLEEHEFSEAKNASIPMETHNHLLKDEDEEEVDVHMPLDSKIYLFDLVAYTDSDYAGASLDRKSTTRGCQYLGCRLISWQCKKQTVVANSTTEAEYVVALSCCGQFADVHNLVVFLCKPTESEGFEQIVDFLNANPIKYALMVNLTVYTSCIEQFWATVKAKTFNGEVQLQHLVDGKKVIITKSTIRRDLQLEDAEGVDCLPNAAIFEQLTLMKVEKDFSRRVTPLFPAIIVQAQEQIDEGSANPTDPHQTPTIIQPLTSQPYKKQKSKKTKRKDTDLPHTSVSISVADEANNEEMNDSLEKAATTATSLDAEQDRGNIFKTQSKATPNEPGSQGTSSGGGPRCQETIRDVVAQTRSERVSKISNDPLLAGVNTPQSGEDSLKLTELMELCTKLQEKVLDLETTKITQALLSARVKSFEDKGLGEEDASKQERIADIDANKDIYLVNVHSDKDIFGVNDLDDDEVIVKNAEMLFDVADDLRVSSQQPSHVKYKGKGKMVKPEPVKKLLKKDQLMLDEELAFKLQAKEEEEEEERIAKENAQQIEEVNIAWDDVQAKIDADYELA</sequence>
<feature type="region of interest" description="Disordered" evidence="1">
    <location>
        <begin position="1014"/>
        <end position="1119"/>
    </location>
</feature>
<dbReference type="GO" id="GO:0003676">
    <property type="term" value="F:nucleic acid binding"/>
    <property type="evidence" value="ECO:0007669"/>
    <property type="project" value="InterPro"/>
</dbReference>
<accession>A0A699HEQ1</accession>
<feature type="domain" description="GAG-pre-integrase" evidence="2">
    <location>
        <begin position="376"/>
        <end position="448"/>
    </location>
</feature>
<dbReference type="InterPro" id="IPR057670">
    <property type="entry name" value="SH3_retrovirus"/>
</dbReference>